<dbReference type="EnsemblMetazoa" id="XM_016800479.2">
    <property type="protein sequence ID" value="XP_016655968.1"/>
    <property type="gene ID" value="LOC107882304"/>
</dbReference>
<reference evidence="2" key="2">
    <citation type="submission" date="2022-06" db="UniProtKB">
        <authorList>
            <consortium name="EnsemblMetazoa"/>
        </authorList>
    </citation>
    <scope>IDENTIFICATION</scope>
</reference>
<name>A0A8R2D133_ACYPI</name>
<feature type="region of interest" description="Disordered" evidence="1">
    <location>
        <begin position="121"/>
        <end position="141"/>
    </location>
</feature>
<dbReference type="OrthoDB" id="6636118at2759"/>
<evidence type="ECO:0000313" key="2">
    <source>
        <dbReference type="EnsemblMetazoa" id="XP_016655968.1"/>
    </source>
</evidence>
<evidence type="ECO:0000313" key="3">
    <source>
        <dbReference type="Proteomes" id="UP000007819"/>
    </source>
</evidence>
<keyword evidence="3" id="KW-1185">Reference proteome</keyword>
<dbReference type="GeneID" id="107882304"/>
<dbReference type="Proteomes" id="UP000007819">
    <property type="component" value="Unassembled WGS sequence"/>
</dbReference>
<organism evidence="2 3">
    <name type="scientific">Acyrthosiphon pisum</name>
    <name type="common">Pea aphid</name>
    <dbReference type="NCBI Taxonomy" id="7029"/>
    <lineage>
        <taxon>Eukaryota</taxon>
        <taxon>Metazoa</taxon>
        <taxon>Ecdysozoa</taxon>
        <taxon>Arthropoda</taxon>
        <taxon>Hexapoda</taxon>
        <taxon>Insecta</taxon>
        <taxon>Pterygota</taxon>
        <taxon>Neoptera</taxon>
        <taxon>Paraneoptera</taxon>
        <taxon>Hemiptera</taxon>
        <taxon>Sternorrhyncha</taxon>
        <taxon>Aphidomorpha</taxon>
        <taxon>Aphidoidea</taxon>
        <taxon>Aphididae</taxon>
        <taxon>Macrosiphini</taxon>
        <taxon>Acyrthosiphon</taxon>
    </lineage>
</organism>
<dbReference type="AlphaFoldDB" id="A0A8R2D133"/>
<sequence length="175" mass="20483">MAIQNMEWTIFETVTGKTMVVRPMILLQLDQITEYFKNYYKIEKEATLEEFVTIIKGIQIELISKHVPKNKYSFINQIKLLATEQLAGSWMEKLNKSLKGVEENYGPEDFFSPPFTQLSRPCKQPKKTVNDEYDGPNRDETNNLKDFFETYDSGMTIDEANKIEDENSCFSQYLF</sequence>
<dbReference type="RefSeq" id="XP_016655968.1">
    <property type="nucleotide sequence ID" value="XM_016800479.2"/>
</dbReference>
<reference evidence="3" key="1">
    <citation type="submission" date="2010-06" db="EMBL/GenBank/DDBJ databases">
        <authorList>
            <person name="Jiang H."/>
            <person name="Abraham K."/>
            <person name="Ali S."/>
            <person name="Alsbrooks S.L."/>
            <person name="Anim B.N."/>
            <person name="Anosike U.S."/>
            <person name="Attaway T."/>
            <person name="Bandaranaike D.P."/>
            <person name="Battles P.K."/>
            <person name="Bell S.N."/>
            <person name="Bell A.V."/>
            <person name="Beltran B."/>
            <person name="Bickham C."/>
            <person name="Bustamante Y."/>
            <person name="Caleb T."/>
            <person name="Canada A."/>
            <person name="Cardenas V."/>
            <person name="Carter K."/>
            <person name="Chacko J."/>
            <person name="Chandrabose M.N."/>
            <person name="Chavez D."/>
            <person name="Chavez A."/>
            <person name="Chen L."/>
            <person name="Chu H.-S."/>
            <person name="Claassen K.J."/>
            <person name="Cockrell R."/>
            <person name="Collins M."/>
            <person name="Cooper J.A."/>
            <person name="Cree A."/>
            <person name="Curry S.M."/>
            <person name="Da Y."/>
            <person name="Dao M.D."/>
            <person name="Das B."/>
            <person name="Davila M.-L."/>
            <person name="Davy-Carroll L."/>
            <person name="Denson S."/>
            <person name="Dinh H."/>
            <person name="Ebong V.E."/>
            <person name="Edwards J.R."/>
            <person name="Egan A."/>
            <person name="El-Daye J."/>
            <person name="Escobedo L."/>
            <person name="Fernandez S."/>
            <person name="Fernando P.R."/>
            <person name="Flagg N."/>
            <person name="Forbes L.D."/>
            <person name="Fowler R.G."/>
            <person name="Fu Q."/>
            <person name="Gabisi R.A."/>
            <person name="Ganer J."/>
            <person name="Garbino Pronczuk A."/>
            <person name="Garcia R.M."/>
            <person name="Garner T."/>
            <person name="Garrett T.E."/>
            <person name="Gonzalez D.A."/>
            <person name="Hamid H."/>
            <person name="Hawkins E.S."/>
            <person name="Hirani K."/>
            <person name="Hogues M.E."/>
            <person name="Hollins B."/>
            <person name="Hsiao C.-H."/>
            <person name="Jabil R."/>
            <person name="James M.L."/>
            <person name="Jhangiani S.N."/>
            <person name="Johnson B."/>
            <person name="Johnson Q."/>
            <person name="Joshi V."/>
            <person name="Kalu J.B."/>
            <person name="Kam C."/>
            <person name="Kashfia A."/>
            <person name="Keebler J."/>
            <person name="Kisamo H."/>
            <person name="Kovar C.L."/>
            <person name="Lago L.A."/>
            <person name="Lai C.-Y."/>
            <person name="Laidlaw J."/>
            <person name="Lara F."/>
            <person name="Le T.-K."/>
            <person name="Lee S.L."/>
            <person name="Legall F.H."/>
            <person name="Lemon S.J."/>
            <person name="Lewis L.R."/>
            <person name="Li B."/>
            <person name="Liu Y."/>
            <person name="Liu Y.-S."/>
            <person name="Lopez J."/>
            <person name="Lozado R.J."/>
            <person name="Lu J."/>
            <person name="Madu R.C."/>
            <person name="Maheshwari M."/>
            <person name="Maheshwari R."/>
            <person name="Malloy K."/>
            <person name="Martinez E."/>
            <person name="Mathew T."/>
            <person name="Mercado I.C."/>
            <person name="Mercado C."/>
            <person name="Meyer B."/>
            <person name="Montgomery K."/>
            <person name="Morgan M.B."/>
            <person name="Munidasa M."/>
            <person name="Nazareth L.V."/>
            <person name="Nelson J."/>
            <person name="Ng B.M."/>
            <person name="Nguyen N.B."/>
            <person name="Nguyen P.Q."/>
            <person name="Nguyen T."/>
            <person name="Obregon M."/>
            <person name="Okwuonu G.O."/>
            <person name="Onwere C.G."/>
            <person name="Orozco G."/>
            <person name="Parra A."/>
            <person name="Patel S."/>
            <person name="Patil S."/>
            <person name="Perez A."/>
            <person name="Perez Y."/>
            <person name="Pham C."/>
            <person name="Primus E.L."/>
            <person name="Pu L.-L."/>
            <person name="Puazo M."/>
            <person name="Qin X."/>
            <person name="Quiroz J.B."/>
            <person name="Reese J."/>
            <person name="Richards S."/>
            <person name="Rives C.M."/>
            <person name="Robberts R."/>
            <person name="Ruiz S.J."/>
            <person name="Ruiz M.J."/>
            <person name="Santibanez J."/>
            <person name="Schneider B.W."/>
            <person name="Sisson I."/>
            <person name="Smith M."/>
            <person name="Sodergren E."/>
            <person name="Song X.-Z."/>
            <person name="Song B.B."/>
            <person name="Summersgill H."/>
            <person name="Thelus R."/>
            <person name="Thornton R.D."/>
            <person name="Trejos Z.Y."/>
            <person name="Usmani K."/>
            <person name="Vattathil S."/>
            <person name="Villasana D."/>
            <person name="Walker D.L."/>
            <person name="Wang S."/>
            <person name="Wang K."/>
            <person name="White C.S."/>
            <person name="Williams A.C."/>
            <person name="Williamson J."/>
            <person name="Wilson K."/>
            <person name="Woghiren I.O."/>
            <person name="Woodworth J.R."/>
            <person name="Worley K.C."/>
            <person name="Wright R.A."/>
            <person name="Wu W."/>
            <person name="Young L."/>
            <person name="Zhang L."/>
            <person name="Zhang J."/>
            <person name="Zhu Y."/>
            <person name="Muzny D.M."/>
            <person name="Weinstock G."/>
            <person name="Gibbs R.A."/>
        </authorList>
    </citation>
    <scope>NUCLEOTIDE SEQUENCE [LARGE SCALE GENOMIC DNA]</scope>
    <source>
        <strain evidence="3">LSR1</strain>
    </source>
</reference>
<dbReference type="KEGG" id="api:107882304"/>
<evidence type="ECO:0000256" key="1">
    <source>
        <dbReference type="SAM" id="MobiDB-lite"/>
    </source>
</evidence>
<accession>A0A8R2D133</accession>
<protein>
    <submittedName>
        <fullName evidence="2">Uncharacterized protein</fullName>
    </submittedName>
</protein>
<proteinExistence type="predicted"/>